<dbReference type="Proteomes" id="UP001190926">
    <property type="component" value="Unassembled WGS sequence"/>
</dbReference>
<evidence type="ECO:0000256" key="8">
    <source>
        <dbReference type="ARBA" id="ARBA00022946"/>
    </source>
</evidence>
<dbReference type="InterPro" id="IPR050148">
    <property type="entry name" value="Terpene_synthase-like"/>
</dbReference>
<evidence type="ECO:0000313" key="14">
    <source>
        <dbReference type="Proteomes" id="UP001190926"/>
    </source>
</evidence>
<dbReference type="EMBL" id="SDAM02000092">
    <property type="protein sequence ID" value="KAH6830810.1"/>
    <property type="molecule type" value="Genomic_DNA"/>
</dbReference>
<dbReference type="InterPro" id="IPR008949">
    <property type="entry name" value="Isoprenoid_synthase_dom_sf"/>
</dbReference>
<gene>
    <name evidence="13" type="ORF">C2S53_012153</name>
</gene>
<dbReference type="AlphaFoldDB" id="A0AAD4JBL1"/>
<evidence type="ECO:0000256" key="6">
    <source>
        <dbReference type="ARBA" id="ARBA00022723"/>
    </source>
</evidence>
<evidence type="ECO:0000256" key="4">
    <source>
        <dbReference type="ARBA" id="ARBA00022528"/>
    </source>
</evidence>
<comment type="subunit">
    <text evidence="3">Monomer.</text>
</comment>
<dbReference type="SUPFAM" id="SSF48576">
    <property type="entry name" value="Terpenoid synthases"/>
    <property type="match status" value="1"/>
</dbReference>
<dbReference type="Pfam" id="PF01397">
    <property type="entry name" value="Terpene_synth"/>
    <property type="match status" value="1"/>
</dbReference>
<dbReference type="Gene3D" id="1.50.10.130">
    <property type="entry name" value="Terpene synthase, N-terminal domain"/>
    <property type="match status" value="1"/>
</dbReference>
<comment type="cofactor">
    <cofactor evidence="1">
        <name>Mg(2+)</name>
        <dbReference type="ChEBI" id="CHEBI:18420"/>
    </cofactor>
</comment>
<evidence type="ECO:0000256" key="5">
    <source>
        <dbReference type="ARBA" id="ARBA00022640"/>
    </source>
</evidence>
<keyword evidence="8" id="KW-0809">Transit peptide</keyword>
<accession>A0AAD4JBL1</accession>
<keyword evidence="4" id="KW-0150">Chloroplast</keyword>
<dbReference type="InterPro" id="IPR036965">
    <property type="entry name" value="Terpene_synth_N_sf"/>
</dbReference>
<evidence type="ECO:0000256" key="9">
    <source>
        <dbReference type="ARBA" id="ARBA00023239"/>
    </source>
</evidence>
<reference evidence="13 14" key="1">
    <citation type="journal article" date="2021" name="Nat. Commun.">
        <title>Incipient diploidization of the medicinal plant Perilla within 10,000 years.</title>
        <authorList>
            <person name="Zhang Y."/>
            <person name="Shen Q."/>
            <person name="Leng L."/>
            <person name="Zhang D."/>
            <person name="Chen S."/>
            <person name="Shi Y."/>
            <person name="Ning Z."/>
            <person name="Chen S."/>
        </authorList>
    </citation>
    <scope>NUCLEOTIDE SEQUENCE [LARGE SCALE GENOMIC DNA]</scope>
    <source>
        <strain evidence="14">cv. PC099</strain>
    </source>
</reference>
<evidence type="ECO:0000256" key="2">
    <source>
        <dbReference type="ARBA" id="ARBA00004229"/>
    </source>
</evidence>
<name>A0AAD4JBL1_PERFH</name>
<evidence type="ECO:0000256" key="3">
    <source>
        <dbReference type="ARBA" id="ARBA00011245"/>
    </source>
</evidence>
<comment type="subcellular location">
    <subcellularLocation>
        <location evidence="2">Plastid</location>
        <location evidence="2">Chloroplast</location>
    </subcellularLocation>
</comment>
<evidence type="ECO:0000313" key="13">
    <source>
        <dbReference type="EMBL" id="KAH6830810.1"/>
    </source>
</evidence>
<comment type="similarity">
    <text evidence="10">Belongs to the terpene synthase family. Tpsb subfamily.</text>
</comment>
<keyword evidence="6" id="KW-0479">Metal-binding</keyword>
<evidence type="ECO:0000256" key="7">
    <source>
        <dbReference type="ARBA" id="ARBA00022842"/>
    </source>
</evidence>
<comment type="caution">
    <text evidence="13">The sequence shown here is derived from an EMBL/GenBank/DDBJ whole genome shotgun (WGS) entry which is preliminary data.</text>
</comment>
<dbReference type="InterPro" id="IPR008930">
    <property type="entry name" value="Terpenoid_cyclase/PrenylTrfase"/>
</dbReference>
<organism evidence="13 14">
    <name type="scientific">Perilla frutescens var. hirtella</name>
    <name type="common">Perilla citriodora</name>
    <name type="synonym">Perilla setoyensis</name>
    <dbReference type="NCBI Taxonomy" id="608512"/>
    <lineage>
        <taxon>Eukaryota</taxon>
        <taxon>Viridiplantae</taxon>
        <taxon>Streptophyta</taxon>
        <taxon>Embryophyta</taxon>
        <taxon>Tracheophyta</taxon>
        <taxon>Spermatophyta</taxon>
        <taxon>Magnoliopsida</taxon>
        <taxon>eudicotyledons</taxon>
        <taxon>Gunneridae</taxon>
        <taxon>Pentapetalae</taxon>
        <taxon>asterids</taxon>
        <taxon>lamiids</taxon>
        <taxon>Lamiales</taxon>
        <taxon>Lamiaceae</taxon>
        <taxon>Nepetoideae</taxon>
        <taxon>Elsholtzieae</taxon>
        <taxon>Perilla</taxon>
    </lineage>
</organism>
<feature type="domain" description="Terpene synthase N-terminal" evidence="11">
    <location>
        <begin position="10"/>
        <end position="140"/>
    </location>
</feature>
<dbReference type="PANTHER" id="PTHR31225">
    <property type="entry name" value="OS04G0344100 PROTEIN-RELATED"/>
    <property type="match status" value="1"/>
</dbReference>
<dbReference type="PANTHER" id="PTHR31225:SF0">
    <property type="entry name" value="S-(+)-LINALOOL SYNTHASE, CHLOROPLASTIC"/>
    <property type="match status" value="1"/>
</dbReference>
<dbReference type="Pfam" id="PF03936">
    <property type="entry name" value="Terpene_synth_C"/>
    <property type="match status" value="1"/>
</dbReference>
<protein>
    <submittedName>
        <fullName evidence="13">Uncharacterized protein</fullName>
    </submittedName>
</protein>
<dbReference type="GO" id="GO:0009507">
    <property type="term" value="C:chloroplast"/>
    <property type="evidence" value="ECO:0007669"/>
    <property type="project" value="UniProtKB-SubCell"/>
</dbReference>
<keyword evidence="9" id="KW-0456">Lyase</keyword>
<dbReference type="GO" id="GO:0000287">
    <property type="term" value="F:magnesium ion binding"/>
    <property type="evidence" value="ECO:0007669"/>
    <property type="project" value="InterPro"/>
</dbReference>
<evidence type="ECO:0000259" key="12">
    <source>
        <dbReference type="Pfam" id="PF03936"/>
    </source>
</evidence>
<dbReference type="InterPro" id="IPR005630">
    <property type="entry name" value="Terpene_synthase_metal-bd"/>
</dbReference>
<dbReference type="GO" id="GO:0010333">
    <property type="term" value="F:terpene synthase activity"/>
    <property type="evidence" value="ECO:0007669"/>
    <property type="project" value="InterPro"/>
</dbReference>
<feature type="domain" description="Terpene synthase metal-binding" evidence="12">
    <location>
        <begin position="274"/>
        <end position="402"/>
    </location>
</feature>
<keyword evidence="5" id="KW-0934">Plastid</keyword>
<dbReference type="Gene3D" id="1.10.600.10">
    <property type="entry name" value="Farnesyl Diphosphate Synthase"/>
    <property type="match status" value="2"/>
</dbReference>
<sequence length="466" mass="53866">MQETILLFKHGEKLEQVRDVVMKVEEDSLESLEVVDKIQRLGLGYYFKDEIEAILHHQYLANHCDHDLYEASLRFPDFLGKFVCRDEGDQLKFKGGLVGEMKGLMAMHEASHLNMGGEEILHEAAVFSSHHLTNKCMGCLDDDDEQSKMAKYCLLYPQHKSLPHFTAKNYLTFLKGEYPWEHLLRELAEFESVKIESLHKHEVLRVVEWWKGVGIDKELKSSRNQPLKWHMWSMAILENPRCSKHRILLTKPISLVYAVDDIFDLYGTIHELTHFTEAWGSLMDAFLKEAKWLRSSSGDINAEEYLKNGVISSGVPMVLSHLYFLMGNPLTNQTHLLLNDPNGLTHSVAKLLRLLDDLGTAQDEQQEGYDGSYVEMCMKEGKVDSLEGGREQVMSMVWDTWEKMNEHAYGRLNWSSPLPLSFRHACLNAARMVPTMYTYHQNHYLPLLQPYIKSMFQHKTFPKSTI</sequence>
<keyword evidence="7" id="KW-0460">Magnesium</keyword>
<dbReference type="SUPFAM" id="SSF48239">
    <property type="entry name" value="Terpenoid cyclases/Protein prenyltransferases"/>
    <property type="match status" value="1"/>
</dbReference>
<keyword evidence="14" id="KW-1185">Reference proteome</keyword>
<evidence type="ECO:0000256" key="10">
    <source>
        <dbReference type="ARBA" id="ARBA00033744"/>
    </source>
</evidence>
<proteinExistence type="inferred from homology"/>
<evidence type="ECO:0000259" key="11">
    <source>
        <dbReference type="Pfam" id="PF01397"/>
    </source>
</evidence>
<evidence type="ECO:0000256" key="1">
    <source>
        <dbReference type="ARBA" id="ARBA00001946"/>
    </source>
</evidence>
<dbReference type="GO" id="GO:0016099">
    <property type="term" value="P:monoterpenoid biosynthetic process"/>
    <property type="evidence" value="ECO:0007669"/>
    <property type="project" value="UniProtKB-ARBA"/>
</dbReference>
<dbReference type="InterPro" id="IPR001906">
    <property type="entry name" value="Terpene_synth_N"/>
</dbReference>